<gene>
    <name evidence="3" type="ORF">LC0644_0587</name>
</gene>
<dbReference type="InterPro" id="IPR013114">
    <property type="entry name" value="FabA_FabZ"/>
</dbReference>
<name>A0A0C9QBF5_LACPA</name>
<proteinExistence type="inferred from homology"/>
<dbReference type="AlphaFoldDB" id="A0A0C9QBF5"/>
<organism evidence="3 4">
    <name type="scientific">Lacticaseibacillus paracasei NRIC 0644</name>
    <dbReference type="NCBI Taxonomy" id="1435038"/>
    <lineage>
        <taxon>Bacteria</taxon>
        <taxon>Bacillati</taxon>
        <taxon>Bacillota</taxon>
        <taxon>Bacilli</taxon>
        <taxon>Lactobacillales</taxon>
        <taxon>Lactobacillaceae</taxon>
        <taxon>Lacticaseibacillus</taxon>
    </lineage>
</organism>
<comment type="caution">
    <text evidence="3">The sequence shown here is derived from an EMBL/GenBank/DDBJ whole genome shotgun (WGS) entry which is preliminary data.</text>
</comment>
<protein>
    <submittedName>
        <fullName evidence="3">(3R)-hydroxymyristoyl-ACP dehydratase</fullName>
    </submittedName>
</protein>
<dbReference type="Pfam" id="PF07977">
    <property type="entry name" value="FabA"/>
    <property type="match status" value="1"/>
</dbReference>
<dbReference type="SUPFAM" id="SSF54637">
    <property type="entry name" value="Thioesterase/thiol ester dehydrase-isomerase"/>
    <property type="match status" value="1"/>
</dbReference>
<dbReference type="CDD" id="cd01288">
    <property type="entry name" value="FabZ"/>
    <property type="match status" value="1"/>
</dbReference>
<dbReference type="Gene3D" id="3.10.129.10">
    <property type="entry name" value="Hotdog Thioesterase"/>
    <property type="match status" value="1"/>
</dbReference>
<evidence type="ECO:0000313" key="3">
    <source>
        <dbReference type="EMBL" id="GAN35998.1"/>
    </source>
</evidence>
<sequence>MTTLNTSTIQALIPNRYPLFYIDHVSELVPDESLVAEKYVSVAEDHLVGYLPDELTMPPTLIIETLAQAASILILKSPKFAGKTAYLGSISKADFSAQVPTGSVLTLAIKMVKVRENMGVVATTASIGDELVCHAELHFVVEANA</sequence>
<dbReference type="GO" id="GO:0016829">
    <property type="term" value="F:lyase activity"/>
    <property type="evidence" value="ECO:0007669"/>
    <property type="project" value="UniProtKB-KW"/>
</dbReference>
<dbReference type="Proteomes" id="UP000032552">
    <property type="component" value="Unassembled WGS sequence"/>
</dbReference>
<comment type="similarity">
    <text evidence="1">Belongs to the thioester dehydratase family. FabZ subfamily.</text>
</comment>
<evidence type="ECO:0000256" key="2">
    <source>
        <dbReference type="ARBA" id="ARBA00023239"/>
    </source>
</evidence>
<dbReference type="EMBL" id="BAYM01000038">
    <property type="protein sequence ID" value="GAN35998.1"/>
    <property type="molecule type" value="Genomic_DNA"/>
</dbReference>
<keyword evidence="2" id="KW-0456">Lyase</keyword>
<reference evidence="4" key="1">
    <citation type="submission" date="2014-05" db="EMBL/GenBank/DDBJ databases">
        <title>Whole genome sequencing of Lactobacillus casei NRIC0644.</title>
        <authorList>
            <person name="Atarashi H."/>
            <person name="Yoshida Y."/>
            <person name="Fujimura S."/>
            <person name="Tanaka N."/>
            <person name="Shiwa Y."/>
            <person name="Yoshikawa H."/>
            <person name="Okada S."/>
            <person name="Nakagawa J."/>
        </authorList>
    </citation>
    <scope>NUCLEOTIDE SEQUENCE [LARGE SCALE GENOMIC DNA]</scope>
    <source>
        <strain evidence="4">NRIC0644</strain>
    </source>
</reference>
<dbReference type="PANTHER" id="PTHR30272">
    <property type="entry name" value="3-HYDROXYACYL-[ACYL-CARRIER-PROTEIN] DEHYDRATASE"/>
    <property type="match status" value="1"/>
</dbReference>
<dbReference type="PANTHER" id="PTHR30272:SF1">
    <property type="entry name" value="3-HYDROXYACYL-[ACYL-CARRIER-PROTEIN] DEHYDRATASE"/>
    <property type="match status" value="1"/>
</dbReference>
<evidence type="ECO:0000256" key="1">
    <source>
        <dbReference type="ARBA" id="ARBA00009174"/>
    </source>
</evidence>
<evidence type="ECO:0000313" key="4">
    <source>
        <dbReference type="Proteomes" id="UP000032552"/>
    </source>
</evidence>
<dbReference type="RefSeq" id="WP_003566778.1">
    <property type="nucleotide sequence ID" value="NZ_BAYM01000038.1"/>
</dbReference>
<dbReference type="GeneID" id="57090744"/>
<dbReference type="InterPro" id="IPR029069">
    <property type="entry name" value="HotDog_dom_sf"/>
</dbReference>
<accession>A0A0C9QBF5</accession>